<evidence type="ECO:0000256" key="2">
    <source>
        <dbReference type="SAM" id="MobiDB-lite"/>
    </source>
</evidence>
<accession>D1BV43</accession>
<dbReference type="KEGG" id="xce:Xcel_2264"/>
<protein>
    <submittedName>
        <fullName evidence="4">Alpha/beta hydrolase fold protein</fullName>
    </submittedName>
</protein>
<dbReference type="InterPro" id="IPR029058">
    <property type="entry name" value="AB_hydrolase_fold"/>
</dbReference>
<dbReference type="HOGENOM" id="CLU_020336_7_1_11"/>
<proteinExistence type="predicted"/>
<name>D1BV43_XYLCX</name>
<reference evidence="4 5" key="2">
    <citation type="journal article" date="2010" name="Stand. Genomic Sci.">
        <title>Complete genome sequence of Xylanimonas cellulosilytica type strain (XIL07).</title>
        <authorList>
            <person name="Foster B."/>
            <person name="Pukall R."/>
            <person name="Abt B."/>
            <person name="Nolan M."/>
            <person name="Glavina Del Rio T."/>
            <person name="Chen F."/>
            <person name="Lucas S."/>
            <person name="Tice H."/>
            <person name="Pitluck S."/>
            <person name="Cheng J.-F."/>
            <person name="Chertkov O."/>
            <person name="Brettin T."/>
            <person name="Han C."/>
            <person name="Detter J.C."/>
            <person name="Bruce D."/>
            <person name="Goodwin L."/>
            <person name="Ivanova N."/>
            <person name="Mavromatis K."/>
            <person name="Pati A."/>
            <person name="Mikhailova N."/>
            <person name="Chen A."/>
            <person name="Palaniappan K."/>
            <person name="Land M."/>
            <person name="Hauser L."/>
            <person name="Chang Y.-J."/>
            <person name="Jeffries C.D."/>
            <person name="Chain P."/>
            <person name="Rohde M."/>
            <person name="Goeker M."/>
            <person name="Bristow J."/>
            <person name="Eisen J.A."/>
            <person name="Markowitz V."/>
            <person name="Hugenholtz P."/>
            <person name="Kyrpides N.C."/>
            <person name="Klenk H.-P."/>
            <person name="Lapidus A."/>
        </authorList>
    </citation>
    <scope>NUCLEOTIDE SEQUENCE [LARGE SCALE GENOMIC DNA]</scope>
    <source>
        <strain evidence="5">DSM 15894 / CECT 5975 / LMG 20990 / XIL07</strain>
    </source>
</reference>
<keyword evidence="5" id="KW-1185">Reference proteome</keyword>
<dbReference type="Pfam" id="PF00561">
    <property type="entry name" value="Abhydrolase_1"/>
    <property type="match status" value="1"/>
</dbReference>
<keyword evidence="1 4" id="KW-0378">Hydrolase</keyword>
<evidence type="ECO:0000256" key="1">
    <source>
        <dbReference type="ARBA" id="ARBA00022801"/>
    </source>
</evidence>
<evidence type="ECO:0000313" key="5">
    <source>
        <dbReference type="Proteomes" id="UP000002255"/>
    </source>
</evidence>
<dbReference type="Proteomes" id="UP000002255">
    <property type="component" value="Chromosome"/>
</dbReference>
<dbReference type="PANTHER" id="PTHR43798:SF31">
    <property type="entry name" value="AB HYDROLASE SUPERFAMILY PROTEIN YCLE"/>
    <property type="match status" value="1"/>
</dbReference>
<sequence length="290" mass="31167">MPHGTRRAPGTHSAPGTHAPDPRRRPSSLVTVRGGLRLSYASHGEGPAVVLLPGPTDSWRSYEPVLERLPSSIRAIAVSQRGHGDSDKPATGYEVEDFAADVISLLDTLDIRQAVLVGHSGSCPVVRRVAVDHPDRVTGLVLEASPTTLVGDAGFQEFVTAVVSGLEDPIDPGLARAFVVATSPHGIDPAVLDQFVDDLLQVPARVWRETFGALLRYDDTHLLGRIAAPTLLIWGDADELVARPMQDELVARIPGATLTIYSGVGHSPRWEDPSRFTRDVVEFVARSGPR</sequence>
<dbReference type="PANTHER" id="PTHR43798">
    <property type="entry name" value="MONOACYLGLYCEROL LIPASE"/>
    <property type="match status" value="1"/>
</dbReference>
<dbReference type="Gene3D" id="3.40.50.1820">
    <property type="entry name" value="alpha/beta hydrolase"/>
    <property type="match status" value="1"/>
</dbReference>
<dbReference type="eggNOG" id="COG2267">
    <property type="taxonomic scope" value="Bacteria"/>
</dbReference>
<feature type="domain" description="AB hydrolase-1" evidence="3">
    <location>
        <begin position="47"/>
        <end position="273"/>
    </location>
</feature>
<gene>
    <name evidence="4" type="ordered locus">Xcel_2264</name>
</gene>
<dbReference type="OrthoDB" id="2987348at2"/>
<organism evidence="4 5">
    <name type="scientific">Xylanimonas cellulosilytica (strain DSM 15894 / JCM 12276 / CECT 5975 / KCTC 9989 / LMG 20990 / NBRC 107835 / XIL07)</name>
    <dbReference type="NCBI Taxonomy" id="446471"/>
    <lineage>
        <taxon>Bacteria</taxon>
        <taxon>Bacillati</taxon>
        <taxon>Actinomycetota</taxon>
        <taxon>Actinomycetes</taxon>
        <taxon>Micrococcales</taxon>
        <taxon>Promicromonosporaceae</taxon>
        <taxon>Xylanimonas</taxon>
    </lineage>
</organism>
<reference evidence="5" key="1">
    <citation type="submission" date="2009-11" db="EMBL/GenBank/DDBJ databases">
        <title>The complete chromosome of Xylanimonas cellulosilytica DSM 15894.</title>
        <authorList>
            <consortium name="US DOE Joint Genome Institute (JGI-PGF)"/>
            <person name="Lucas S."/>
            <person name="Copeland A."/>
            <person name="Lapidus A."/>
            <person name="Glavina del Rio T."/>
            <person name="Dalin E."/>
            <person name="Tice H."/>
            <person name="Bruce D."/>
            <person name="Goodwin L."/>
            <person name="Pitluck S."/>
            <person name="Kyrpides N."/>
            <person name="Mavromatis K."/>
            <person name="Ivanova N."/>
            <person name="Mikhailova N."/>
            <person name="Foster B."/>
            <person name="Clum A."/>
            <person name="Brettin T."/>
            <person name="Detter J.C."/>
            <person name="Han C."/>
            <person name="Larimer F."/>
            <person name="Land M."/>
            <person name="Hauser L."/>
            <person name="Markowitz V."/>
            <person name="Cheng J.F."/>
            <person name="Hugenholtz P."/>
            <person name="Woyke T."/>
            <person name="Wu D."/>
            <person name="Gehrich-Schroeter G."/>
            <person name="Schneider S."/>
            <person name="Pukall S.R."/>
            <person name="Klenk H.P."/>
            <person name="Eisen J.A."/>
        </authorList>
    </citation>
    <scope>NUCLEOTIDE SEQUENCE [LARGE SCALE GENOMIC DNA]</scope>
    <source>
        <strain evidence="5">DSM 15894 / CECT 5975 / LMG 20990 / XIL07</strain>
    </source>
</reference>
<evidence type="ECO:0000259" key="3">
    <source>
        <dbReference type="Pfam" id="PF00561"/>
    </source>
</evidence>
<dbReference type="SUPFAM" id="SSF53474">
    <property type="entry name" value="alpha/beta-Hydrolases"/>
    <property type="match status" value="1"/>
</dbReference>
<dbReference type="EMBL" id="CP001821">
    <property type="protein sequence ID" value="ACZ31282.1"/>
    <property type="molecule type" value="Genomic_DNA"/>
</dbReference>
<dbReference type="PRINTS" id="PR00111">
    <property type="entry name" value="ABHYDROLASE"/>
</dbReference>
<feature type="region of interest" description="Disordered" evidence="2">
    <location>
        <begin position="1"/>
        <end position="28"/>
    </location>
</feature>
<dbReference type="InterPro" id="IPR000073">
    <property type="entry name" value="AB_hydrolase_1"/>
</dbReference>
<dbReference type="InterPro" id="IPR050266">
    <property type="entry name" value="AB_hydrolase_sf"/>
</dbReference>
<dbReference type="AlphaFoldDB" id="D1BV43"/>
<dbReference type="GO" id="GO:0016787">
    <property type="term" value="F:hydrolase activity"/>
    <property type="evidence" value="ECO:0007669"/>
    <property type="project" value="UniProtKB-KW"/>
</dbReference>
<dbReference type="GO" id="GO:0016020">
    <property type="term" value="C:membrane"/>
    <property type="evidence" value="ECO:0007669"/>
    <property type="project" value="TreeGrafter"/>
</dbReference>
<evidence type="ECO:0000313" key="4">
    <source>
        <dbReference type="EMBL" id="ACZ31282.1"/>
    </source>
</evidence>
<dbReference type="STRING" id="446471.Xcel_2264"/>